<evidence type="ECO:0000259" key="6">
    <source>
        <dbReference type="Pfam" id="PF01425"/>
    </source>
</evidence>
<dbReference type="InterPro" id="IPR020556">
    <property type="entry name" value="Amidase_CS"/>
</dbReference>
<feature type="active site" description="Acyl-ester intermediate" evidence="5">
    <location>
        <position position="241"/>
    </location>
</feature>
<comment type="caution">
    <text evidence="7">The sequence shown here is derived from an EMBL/GenBank/DDBJ whole genome shotgun (WGS) entry which is preliminary data.</text>
</comment>
<dbReference type="GO" id="GO:0004040">
    <property type="term" value="F:amidase activity"/>
    <property type="evidence" value="ECO:0007669"/>
    <property type="project" value="UniProtKB-EC"/>
</dbReference>
<keyword evidence="4" id="KW-0378">Hydrolase</keyword>
<dbReference type="Gene3D" id="3.90.1300.10">
    <property type="entry name" value="Amidase signature (AS) domain"/>
    <property type="match status" value="1"/>
</dbReference>
<dbReference type="PIRSF" id="PIRSF001221">
    <property type="entry name" value="Amidase_fungi"/>
    <property type="match status" value="1"/>
</dbReference>
<keyword evidence="8" id="KW-1185">Reference proteome</keyword>
<dbReference type="OrthoDB" id="6428749at2759"/>
<evidence type="ECO:0000313" key="8">
    <source>
        <dbReference type="Proteomes" id="UP000256645"/>
    </source>
</evidence>
<name>A0A3D8S6D4_9HELO</name>
<evidence type="ECO:0000256" key="1">
    <source>
        <dbReference type="ARBA" id="ARBA00001311"/>
    </source>
</evidence>
<feature type="domain" description="Amidase" evidence="6">
    <location>
        <begin position="87"/>
        <end position="549"/>
    </location>
</feature>
<dbReference type="Proteomes" id="UP000256645">
    <property type="component" value="Unassembled WGS sequence"/>
</dbReference>
<dbReference type="EMBL" id="PDLM01000003">
    <property type="protein sequence ID" value="RDW81877.1"/>
    <property type="molecule type" value="Genomic_DNA"/>
</dbReference>
<evidence type="ECO:0000256" key="2">
    <source>
        <dbReference type="ARBA" id="ARBA00009199"/>
    </source>
</evidence>
<dbReference type="STRING" id="1849047.A0A3D8S6D4"/>
<evidence type="ECO:0000256" key="3">
    <source>
        <dbReference type="ARBA" id="ARBA00012922"/>
    </source>
</evidence>
<comment type="similarity">
    <text evidence="2">Belongs to the amidase family.</text>
</comment>
<comment type="catalytic activity">
    <reaction evidence="1">
        <text>a monocarboxylic acid amide + H2O = a monocarboxylate + NH4(+)</text>
        <dbReference type="Rhea" id="RHEA:12020"/>
        <dbReference type="ChEBI" id="CHEBI:15377"/>
        <dbReference type="ChEBI" id="CHEBI:28938"/>
        <dbReference type="ChEBI" id="CHEBI:35757"/>
        <dbReference type="ChEBI" id="CHEBI:83628"/>
        <dbReference type="EC" id="3.5.1.4"/>
    </reaction>
</comment>
<organism evidence="7 8">
    <name type="scientific">Coleophoma cylindrospora</name>
    <dbReference type="NCBI Taxonomy" id="1849047"/>
    <lineage>
        <taxon>Eukaryota</taxon>
        <taxon>Fungi</taxon>
        <taxon>Dikarya</taxon>
        <taxon>Ascomycota</taxon>
        <taxon>Pezizomycotina</taxon>
        <taxon>Leotiomycetes</taxon>
        <taxon>Helotiales</taxon>
        <taxon>Dermateaceae</taxon>
        <taxon>Coleophoma</taxon>
    </lineage>
</organism>
<feature type="active site" description="Charge relay system" evidence="5">
    <location>
        <position position="142"/>
    </location>
</feature>
<dbReference type="InterPro" id="IPR036928">
    <property type="entry name" value="AS_sf"/>
</dbReference>
<dbReference type="InterPro" id="IPR023631">
    <property type="entry name" value="Amidase_dom"/>
</dbReference>
<dbReference type="SUPFAM" id="SSF75304">
    <property type="entry name" value="Amidase signature (AS) enzymes"/>
    <property type="match status" value="1"/>
</dbReference>
<dbReference type="EC" id="3.5.1.4" evidence="3"/>
<sequence length="565" mass="60411">MAPPYHIDDWKSAAAAKRASLQASIPKSHLLPQQLAELAANSVLLPDDPSVLSCGILSPLDLEITSHEDAAILLAAIASSKYTSVQVVEAFCKRASIAQQCTGCLTEILYEGALEKARELDEQLKVEGKTAGPLHGLPVSLKDCYDVEGVCTSSGLVSWLPNLASKTSSVGRGIIAAGGILYVKTTCSQGMLMVETINNIFGTTANPYNLQLSVGGSSGGEAGLIAAKGSILGSGTDGGGSLRFPAAFCGLWALKPSRGRMPATGVSGVRSGSESVNSALGPMAKSVSGLELWLSAQLLAEPWNYDMSCNPMPWKIVEAERPKKKLVFGLILDDGVVRPTPPVTRALQIVTDAIQKRGHAVITIPQETILSIHRPGMACTMLSNVQDGGRTIMKHISASGEPVVPRTAIGSAASALTIQELFDNHLLRSSLAAKYEAIWQEFGIDAILAPAVAHPAPPHGKYISNSYATIYNMLDYVTGSIPVTTVHPTLDVASQEWYDSEPYDRIEQERFPYDLGDAEMKELYTSPDVFKDSPVGIQVVCRRLREEKCIGILKEIEFLLGEQKL</sequence>
<evidence type="ECO:0000256" key="4">
    <source>
        <dbReference type="ARBA" id="ARBA00022801"/>
    </source>
</evidence>
<dbReference type="PROSITE" id="PS00571">
    <property type="entry name" value="AMIDASES"/>
    <property type="match status" value="1"/>
</dbReference>
<protein>
    <recommendedName>
        <fullName evidence="3">amidase</fullName>
        <ecNumber evidence="3">3.5.1.4</ecNumber>
    </recommendedName>
</protein>
<dbReference type="Pfam" id="PF01425">
    <property type="entry name" value="Amidase"/>
    <property type="match status" value="1"/>
</dbReference>
<accession>A0A3D8S6D4</accession>
<dbReference type="PANTHER" id="PTHR46072">
    <property type="entry name" value="AMIDASE-RELATED-RELATED"/>
    <property type="match status" value="1"/>
</dbReference>
<feature type="active site" description="Charge relay system" evidence="5">
    <location>
        <position position="217"/>
    </location>
</feature>
<proteinExistence type="inferred from homology"/>
<gene>
    <name evidence="7" type="ORF">BP6252_02989</name>
</gene>
<evidence type="ECO:0000256" key="5">
    <source>
        <dbReference type="PIRSR" id="PIRSR001221-1"/>
    </source>
</evidence>
<dbReference type="AlphaFoldDB" id="A0A3D8S6D4"/>
<evidence type="ECO:0000313" key="7">
    <source>
        <dbReference type="EMBL" id="RDW81877.1"/>
    </source>
</evidence>
<reference evidence="7 8" key="1">
    <citation type="journal article" date="2018" name="IMA Fungus">
        <title>IMA Genome-F 9: Draft genome sequence of Annulohypoxylon stygium, Aspergillus mulundensis, Berkeleyomyces basicola (syn. Thielaviopsis basicola), Ceratocystis smalleyi, two Cercospora beticola strains, Coleophoma cylindrospora, Fusarium fracticaudum, Phialophora cf. hyalina, and Morchella septimelata.</title>
        <authorList>
            <person name="Wingfield B.D."/>
            <person name="Bills G.F."/>
            <person name="Dong Y."/>
            <person name="Huang W."/>
            <person name="Nel W.J."/>
            <person name="Swalarsk-Parry B.S."/>
            <person name="Vaghefi N."/>
            <person name="Wilken P.M."/>
            <person name="An Z."/>
            <person name="de Beer Z.W."/>
            <person name="De Vos L."/>
            <person name="Chen L."/>
            <person name="Duong T.A."/>
            <person name="Gao Y."/>
            <person name="Hammerbacher A."/>
            <person name="Kikkert J.R."/>
            <person name="Li Y."/>
            <person name="Li H."/>
            <person name="Li K."/>
            <person name="Li Q."/>
            <person name="Liu X."/>
            <person name="Ma X."/>
            <person name="Naidoo K."/>
            <person name="Pethybridge S.J."/>
            <person name="Sun J."/>
            <person name="Steenkamp E.T."/>
            <person name="van der Nest M.A."/>
            <person name="van Wyk S."/>
            <person name="Wingfield M.J."/>
            <person name="Xiong C."/>
            <person name="Yue Q."/>
            <person name="Zhang X."/>
        </authorList>
    </citation>
    <scope>NUCLEOTIDE SEQUENCE [LARGE SCALE GENOMIC DNA]</scope>
    <source>
        <strain evidence="7 8">BP6252</strain>
    </source>
</reference>
<dbReference type="PANTHER" id="PTHR46072:SF5">
    <property type="entry name" value="GENERAL AMIDASE-C"/>
    <property type="match status" value="1"/>
</dbReference>